<proteinExistence type="predicted"/>
<dbReference type="Proteomes" id="UP000830198">
    <property type="component" value="Chromosome"/>
</dbReference>
<name>A0ABY4HUE8_CHIFI</name>
<evidence type="ECO:0000313" key="1">
    <source>
        <dbReference type="EMBL" id="UPK67152.1"/>
    </source>
</evidence>
<evidence type="ECO:0000313" key="2">
    <source>
        <dbReference type="Proteomes" id="UP000830198"/>
    </source>
</evidence>
<dbReference type="RefSeq" id="WP_247809332.1">
    <property type="nucleotide sequence ID" value="NZ_CP095855.1"/>
</dbReference>
<keyword evidence="2" id="KW-1185">Reference proteome</keyword>
<sequence>MPVHKGAGHQAAVYSKQDLTVTWLSHTAWNNSTRQEIWIRSYLPERGRWYNEAIDLRGHC</sequence>
<protein>
    <submittedName>
        <fullName evidence="1">Uncharacterized protein</fullName>
    </submittedName>
</protein>
<accession>A0ABY4HUE8</accession>
<dbReference type="EMBL" id="CP095855">
    <property type="protein sequence ID" value="UPK67152.1"/>
    <property type="molecule type" value="Genomic_DNA"/>
</dbReference>
<organism evidence="1 2">
    <name type="scientific">Chitinophaga filiformis</name>
    <name type="common">Myxococcus filiformis</name>
    <name type="synonym">Flexibacter filiformis</name>
    <dbReference type="NCBI Taxonomy" id="104663"/>
    <lineage>
        <taxon>Bacteria</taxon>
        <taxon>Pseudomonadati</taxon>
        <taxon>Bacteroidota</taxon>
        <taxon>Chitinophagia</taxon>
        <taxon>Chitinophagales</taxon>
        <taxon>Chitinophagaceae</taxon>
        <taxon>Chitinophaga</taxon>
    </lineage>
</organism>
<gene>
    <name evidence="1" type="ORF">MYF79_19625</name>
</gene>
<reference evidence="1 2" key="1">
    <citation type="submission" date="2022-04" db="EMBL/GenBank/DDBJ databases">
        <title>The arsenic-methylating capacity of Chitinophaga filiformis YT5 during chitin decomposition.</title>
        <authorList>
            <person name="Chen G."/>
            <person name="Liang Y."/>
        </authorList>
    </citation>
    <scope>NUCLEOTIDE SEQUENCE [LARGE SCALE GENOMIC DNA]</scope>
    <source>
        <strain evidence="1 2">YT5</strain>
    </source>
</reference>